<evidence type="ECO:0000256" key="5">
    <source>
        <dbReference type="ARBA" id="ARBA00022989"/>
    </source>
</evidence>
<keyword evidence="10" id="KW-1185">Reference proteome</keyword>
<dbReference type="AlphaFoldDB" id="A0A8J2YSG6"/>
<feature type="domain" description="RCK C-terminal" evidence="8">
    <location>
        <begin position="313"/>
        <end position="398"/>
    </location>
</feature>
<evidence type="ECO:0000256" key="1">
    <source>
        <dbReference type="ARBA" id="ARBA00004141"/>
    </source>
</evidence>
<reference evidence="9" key="2">
    <citation type="submission" date="2020-09" db="EMBL/GenBank/DDBJ databases">
        <authorList>
            <person name="Sun Q."/>
            <person name="Zhou Y."/>
        </authorList>
    </citation>
    <scope>NUCLEOTIDE SEQUENCE</scope>
    <source>
        <strain evidence="9">CGMCC 1.15725</strain>
    </source>
</reference>
<feature type="transmembrane region" description="Helical" evidence="7">
    <location>
        <begin position="459"/>
        <end position="478"/>
    </location>
</feature>
<feature type="domain" description="RCK C-terminal" evidence="8">
    <location>
        <begin position="220"/>
        <end position="305"/>
    </location>
</feature>
<dbReference type="EMBL" id="BMJQ01000003">
    <property type="protein sequence ID" value="GGF10120.1"/>
    <property type="molecule type" value="Genomic_DNA"/>
</dbReference>
<reference evidence="9" key="1">
    <citation type="journal article" date="2014" name="Int. J. Syst. Evol. Microbiol.">
        <title>Complete genome sequence of Corynebacterium casei LMG S-19264T (=DSM 44701T), isolated from a smear-ripened cheese.</title>
        <authorList>
            <consortium name="US DOE Joint Genome Institute (JGI-PGF)"/>
            <person name="Walter F."/>
            <person name="Albersmeier A."/>
            <person name="Kalinowski J."/>
            <person name="Ruckert C."/>
        </authorList>
    </citation>
    <scope>NUCLEOTIDE SEQUENCE</scope>
    <source>
        <strain evidence="9">CGMCC 1.15725</strain>
    </source>
</reference>
<dbReference type="SUPFAM" id="SSF116726">
    <property type="entry name" value="TrkA C-terminal domain-like"/>
    <property type="match status" value="2"/>
</dbReference>
<evidence type="ECO:0000256" key="7">
    <source>
        <dbReference type="SAM" id="Phobius"/>
    </source>
</evidence>
<protein>
    <submittedName>
        <fullName evidence="9">Permease</fullName>
    </submittedName>
</protein>
<keyword evidence="6 7" id="KW-0472">Membrane</keyword>
<evidence type="ECO:0000256" key="4">
    <source>
        <dbReference type="ARBA" id="ARBA00022737"/>
    </source>
</evidence>
<dbReference type="Proteomes" id="UP000646365">
    <property type="component" value="Unassembled WGS sequence"/>
</dbReference>
<evidence type="ECO:0000259" key="8">
    <source>
        <dbReference type="PROSITE" id="PS51202"/>
    </source>
</evidence>
<dbReference type="InterPro" id="IPR004680">
    <property type="entry name" value="Cit_transptr-like_dom"/>
</dbReference>
<keyword evidence="4" id="KW-0677">Repeat</keyword>
<feature type="transmembrane region" description="Helical" evidence="7">
    <location>
        <begin position="517"/>
        <end position="538"/>
    </location>
</feature>
<dbReference type="InterPro" id="IPR031312">
    <property type="entry name" value="Na/sul_symport_CS"/>
</dbReference>
<feature type="transmembrane region" description="Helical" evidence="7">
    <location>
        <begin position="414"/>
        <end position="447"/>
    </location>
</feature>
<dbReference type="PROSITE" id="PS01271">
    <property type="entry name" value="NA_SULFATE"/>
    <property type="match status" value="1"/>
</dbReference>
<proteinExistence type="predicted"/>
<keyword evidence="5 7" id="KW-1133">Transmembrane helix</keyword>
<dbReference type="GO" id="GO:0005886">
    <property type="term" value="C:plasma membrane"/>
    <property type="evidence" value="ECO:0007669"/>
    <property type="project" value="TreeGrafter"/>
</dbReference>
<feature type="transmembrane region" description="Helical" evidence="7">
    <location>
        <begin position="20"/>
        <end position="36"/>
    </location>
</feature>
<dbReference type="PANTHER" id="PTHR43652">
    <property type="entry name" value="BASIC AMINO ACID ANTIPORTER YFCC-RELATED"/>
    <property type="match status" value="1"/>
</dbReference>
<sequence length="606" mass="65250">MLVGVPAAPRSGAKPLPLNQIEAFVIVGAMLTLFVWDRLRYDLVAALALLAAMLTGIVPAEKAFEGFANQVIIIIASVLVVSRAIARSGIIDTAMRRLMRYIGAPSLEVGILTACVTFLSAFMKNVGTLGIFMPIAIQTARHSKQPASIYLMPLAFGSLIGGTMTLIGTSPNLLISTVREQIEGEPFQLFDFVPVGLPLSLMALAFLAFGWRLLPRRTGQRPAEGAFDIDRYTTELRLTQASAFIGQTVAALEALGEGELTVAAVIRAGRRRAMPPAHWELVEGDLVAVQAEPVLLKKLIDEARLELVPAEHLPDAERPKDDVTVVEAVVTEDSLMVDQTATGLHLRQRFDVNLLAVSRAGEQVNARLHRLRFRPGDVVALQGWETDLPTTLTELGCLPLADRRLMLGRKRTGVWSLLIVVVAMLLVTFKVIPVVTAFFGSAVLVVLTGQITLNDAYDAIEWPVIIMLGCLIPVGEALKETGGTEHLSHALSAVAHMVPPWVTLALVIASAMLVTPLLHHAAAVLVLGPIAASVASNLGFRPDAFLMAVALGCSCDFLTPIGHQNNTLVMGPGGYRFGDYWRLGLPLSLLVLIVGTPLILMVWPLH</sequence>
<dbReference type="Pfam" id="PF03600">
    <property type="entry name" value="CitMHS"/>
    <property type="match status" value="1"/>
</dbReference>
<evidence type="ECO:0000256" key="6">
    <source>
        <dbReference type="ARBA" id="ARBA00023136"/>
    </source>
</evidence>
<organism evidence="9 10">
    <name type="scientific">Aliidongia dinghuensis</name>
    <dbReference type="NCBI Taxonomy" id="1867774"/>
    <lineage>
        <taxon>Bacteria</taxon>
        <taxon>Pseudomonadati</taxon>
        <taxon>Pseudomonadota</taxon>
        <taxon>Alphaproteobacteria</taxon>
        <taxon>Rhodospirillales</taxon>
        <taxon>Dongiaceae</taxon>
        <taxon>Aliidongia</taxon>
    </lineage>
</organism>
<dbReference type="GO" id="GO:0006813">
    <property type="term" value="P:potassium ion transport"/>
    <property type="evidence" value="ECO:0007669"/>
    <property type="project" value="InterPro"/>
</dbReference>
<feature type="transmembrane region" description="Helical" evidence="7">
    <location>
        <begin position="189"/>
        <end position="211"/>
    </location>
</feature>
<gene>
    <name evidence="9" type="ORF">GCM10011611_14610</name>
</gene>
<dbReference type="GO" id="GO:0008324">
    <property type="term" value="F:monoatomic cation transmembrane transporter activity"/>
    <property type="evidence" value="ECO:0007669"/>
    <property type="project" value="InterPro"/>
</dbReference>
<feature type="transmembrane region" description="Helical" evidence="7">
    <location>
        <begin position="490"/>
        <end position="511"/>
    </location>
</feature>
<keyword evidence="3 7" id="KW-0812">Transmembrane</keyword>
<dbReference type="Gene3D" id="3.30.70.1450">
    <property type="entry name" value="Regulator of K+ conductance, C-terminal domain"/>
    <property type="match status" value="2"/>
</dbReference>
<evidence type="ECO:0000256" key="3">
    <source>
        <dbReference type="ARBA" id="ARBA00022692"/>
    </source>
</evidence>
<comment type="subcellular location">
    <subcellularLocation>
        <location evidence="1">Membrane</location>
        <topology evidence="1">Multi-pass membrane protein</topology>
    </subcellularLocation>
</comment>
<evidence type="ECO:0000313" key="9">
    <source>
        <dbReference type="EMBL" id="GGF10120.1"/>
    </source>
</evidence>
<feature type="transmembrane region" description="Helical" evidence="7">
    <location>
        <begin position="149"/>
        <end position="169"/>
    </location>
</feature>
<dbReference type="InterPro" id="IPR036721">
    <property type="entry name" value="RCK_C_sf"/>
</dbReference>
<keyword evidence="2" id="KW-0813">Transport</keyword>
<feature type="transmembrane region" description="Helical" evidence="7">
    <location>
        <begin position="66"/>
        <end position="86"/>
    </location>
</feature>
<feature type="transmembrane region" description="Helical" evidence="7">
    <location>
        <begin position="43"/>
        <end position="60"/>
    </location>
</feature>
<dbReference type="PROSITE" id="PS51202">
    <property type="entry name" value="RCK_C"/>
    <property type="match status" value="2"/>
</dbReference>
<evidence type="ECO:0000256" key="2">
    <source>
        <dbReference type="ARBA" id="ARBA00022448"/>
    </source>
</evidence>
<dbReference type="Pfam" id="PF02080">
    <property type="entry name" value="TrkA_C"/>
    <property type="match status" value="1"/>
</dbReference>
<comment type="caution">
    <text evidence="9">The sequence shown here is derived from an EMBL/GenBank/DDBJ whole genome shotgun (WGS) entry which is preliminary data.</text>
</comment>
<evidence type="ECO:0000313" key="10">
    <source>
        <dbReference type="Proteomes" id="UP000646365"/>
    </source>
</evidence>
<dbReference type="InterPro" id="IPR051679">
    <property type="entry name" value="DASS-Related_Transporters"/>
</dbReference>
<dbReference type="InterPro" id="IPR006037">
    <property type="entry name" value="RCK_C"/>
</dbReference>
<dbReference type="PANTHER" id="PTHR43652:SF2">
    <property type="entry name" value="BASIC AMINO ACID ANTIPORTER YFCC-RELATED"/>
    <property type="match status" value="1"/>
</dbReference>
<accession>A0A8J2YSG6</accession>
<feature type="transmembrane region" description="Helical" evidence="7">
    <location>
        <begin position="583"/>
        <end position="603"/>
    </location>
</feature>
<name>A0A8J2YSG6_9PROT</name>